<dbReference type="Proteomes" id="UP000308600">
    <property type="component" value="Unassembled WGS sequence"/>
</dbReference>
<proteinExistence type="predicted"/>
<organism evidence="1 2">
    <name type="scientific">Pluteus cervinus</name>
    <dbReference type="NCBI Taxonomy" id="181527"/>
    <lineage>
        <taxon>Eukaryota</taxon>
        <taxon>Fungi</taxon>
        <taxon>Dikarya</taxon>
        <taxon>Basidiomycota</taxon>
        <taxon>Agaricomycotina</taxon>
        <taxon>Agaricomycetes</taxon>
        <taxon>Agaricomycetidae</taxon>
        <taxon>Agaricales</taxon>
        <taxon>Pluteineae</taxon>
        <taxon>Pluteaceae</taxon>
        <taxon>Pluteus</taxon>
    </lineage>
</organism>
<accession>A0ACD3ABI0</accession>
<protein>
    <submittedName>
        <fullName evidence="1">Uncharacterized protein</fullName>
    </submittedName>
</protein>
<reference evidence="1 2" key="1">
    <citation type="journal article" date="2019" name="Nat. Ecol. Evol.">
        <title>Megaphylogeny resolves global patterns of mushroom evolution.</title>
        <authorList>
            <person name="Varga T."/>
            <person name="Krizsan K."/>
            <person name="Foldi C."/>
            <person name="Dima B."/>
            <person name="Sanchez-Garcia M."/>
            <person name="Sanchez-Ramirez S."/>
            <person name="Szollosi G.J."/>
            <person name="Szarkandi J.G."/>
            <person name="Papp V."/>
            <person name="Albert L."/>
            <person name="Andreopoulos W."/>
            <person name="Angelini C."/>
            <person name="Antonin V."/>
            <person name="Barry K.W."/>
            <person name="Bougher N.L."/>
            <person name="Buchanan P."/>
            <person name="Buyck B."/>
            <person name="Bense V."/>
            <person name="Catcheside P."/>
            <person name="Chovatia M."/>
            <person name="Cooper J."/>
            <person name="Damon W."/>
            <person name="Desjardin D."/>
            <person name="Finy P."/>
            <person name="Geml J."/>
            <person name="Haridas S."/>
            <person name="Hughes K."/>
            <person name="Justo A."/>
            <person name="Karasinski D."/>
            <person name="Kautmanova I."/>
            <person name="Kiss B."/>
            <person name="Kocsube S."/>
            <person name="Kotiranta H."/>
            <person name="LaButti K.M."/>
            <person name="Lechner B.E."/>
            <person name="Liimatainen K."/>
            <person name="Lipzen A."/>
            <person name="Lukacs Z."/>
            <person name="Mihaltcheva S."/>
            <person name="Morgado L.N."/>
            <person name="Niskanen T."/>
            <person name="Noordeloos M.E."/>
            <person name="Ohm R.A."/>
            <person name="Ortiz-Santana B."/>
            <person name="Ovrebo C."/>
            <person name="Racz N."/>
            <person name="Riley R."/>
            <person name="Savchenko A."/>
            <person name="Shiryaev A."/>
            <person name="Soop K."/>
            <person name="Spirin V."/>
            <person name="Szebenyi C."/>
            <person name="Tomsovsky M."/>
            <person name="Tulloss R.E."/>
            <person name="Uehling J."/>
            <person name="Grigoriev I.V."/>
            <person name="Vagvolgyi C."/>
            <person name="Papp T."/>
            <person name="Martin F.M."/>
            <person name="Miettinen O."/>
            <person name="Hibbett D.S."/>
            <person name="Nagy L.G."/>
        </authorList>
    </citation>
    <scope>NUCLEOTIDE SEQUENCE [LARGE SCALE GENOMIC DNA]</scope>
    <source>
        <strain evidence="1 2">NL-1719</strain>
    </source>
</reference>
<evidence type="ECO:0000313" key="2">
    <source>
        <dbReference type="Proteomes" id="UP000308600"/>
    </source>
</evidence>
<gene>
    <name evidence="1" type="ORF">BDN72DRAFT_375843</name>
</gene>
<name>A0ACD3ABI0_9AGAR</name>
<dbReference type="EMBL" id="ML208561">
    <property type="protein sequence ID" value="TFK62780.1"/>
    <property type="molecule type" value="Genomic_DNA"/>
</dbReference>
<evidence type="ECO:0000313" key="1">
    <source>
        <dbReference type="EMBL" id="TFK62780.1"/>
    </source>
</evidence>
<keyword evidence="2" id="KW-1185">Reference proteome</keyword>
<sequence length="684" mass="77473">MMSKQTAAAEIANHIVGPMKADEFLDTFMPGSQTISPSPDTFAGVTKATREDEMYGPWVSVLTSTCGNKIVHRDTHNDRISDQDGCSFGPDVTTYPHGGPHKIPDKCDLSRAEVLHEFKFDPSVDPFDDESEGFERVTDAAKETLGQITLSAIAHLGMQFRTHVFSVLVFPKYARLLRWDRAGVVVTEKIDLSAKGHMITTFFRRLGDASKSVRGVDDTVNPVSNSRSNIEAIRQALNVTRGVPLFEVKVDGRTFIIAEPTFFSASSVFGRSTRCYRAYHVDGPRRNRVYNFKDTWRIWTPNRLNEYQVLLRLQKAGVWNIPIPMCGDDVTSDKSPDNHRTRTQDYANADWVKTPIELRTFQHFRLVTDVLDLHLEECTTVEAAVTVVRDASIAHEDACKAGYIHRDVSWANIMAKVVDGQLRGILLDWDMCQELDETKLSKDKCDQVPERTGTWYFIAARLIVNEGLPLRQTRLDDIESFFHVLVYLAALFTEHIIGSTEVLTLFFRSYFQELATTGGQETGGRYKISFLRTNGDDLIPKLENVALRTILLFLVSALQERYPTETKNLRTMTVITKPKEDQTLPPMLAEVENNPHWLSENLTKALDDFDDEHWTLHGALVRQKPPRPAGAPPPGHQSMSNRAMRNVTKKGQKYKDGLLRPSVKKVEKQRDGREGHTKKKRRLV</sequence>